<proteinExistence type="predicted"/>
<evidence type="ECO:0000256" key="1">
    <source>
        <dbReference type="ARBA" id="ARBA00022737"/>
    </source>
</evidence>
<dbReference type="FunFam" id="2.20.100.10:FF:000001">
    <property type="entry name" value="semaphorin-5A isoform X1"/>
    <property type="match status" value="2"/>
</dbReference>
<dbReference type="InterPro" id="IPR052065">
    <property type="entry name" value="Compl_asym_regulator"/>
</dbReference>
<evidence type="ECO:0000256" key="2">
    <source>
        <dbReference type="ARBA" id="ARBA00023157"/>
    </source>
</evidence>
<dbReference type="Proteomes" id="UP000675881">
    <property type="component" value="Chromosome 5"/>
</dbReference>
<dbReference type="SMART" id="SM00209">
    <property type="entry name" value="TSP1"/>
    <property type="match status" value="18"/>
</dbReference>
<keyword evidence="1" id="KW-0677">Repeat</keyword>
<organism evidence="3 4">
    <name type="scientific">Lepeophtheirus salmonis</name>
    <name type="common">Salmon louse</name>
    <name type="synonym">Caligus salmonis</name>
    <dbReference type="NCBI Taxonomy" id="72036"/>
    <lineage>
        <taxon>Eukaryota</taxon>
        <taxon>Metazoa</taxon>
        <taxon>Ecdysozoa</taxon>
        <taxon>Arthropoda</taxon>
        <taxon>Crustacea</taxon>
        <taxon>Multicrustacea</taxon>
        <taxon>Hexanauplia</taxon>
        <taxon>Copepoda</taxon>
        <taxon>Siphonostomatoida</taxon>
        <taxon>Caligidae</taxon>
        <taxon>Lepeophtheirus</taxon>
    </lineage>
</organism>
<keyword evidence="2" id="KW-1015">Disulfide bond</keyword>
<evidence type="ECO:0000313" key="3">
    <source>
        <dbReference type="EMBL" id="CAF2956172.1"/>
    </source>
</evidence>
<gene>
    <name evidence="3" type="ORF">LSAA_9678</name>
</gene>
<dbReference type="PANTHER" id="PTHR22906:SF21">
    <property type="entry name" value="SEMA DOMAIN-CONTAINING PROTEIN"/>
    <property type="match status" value="1"/>
</dbReference>
<dbReference type="InterPro" id="IPR036383">
    <property type="entry name" value="TSP1_rpt_sf"/>
</dbReference>
<name>A0A7R8CWY8_LEPSM</name>
<dbReference type="PROSITE" id="PS50092">
    <property type="entry name" value="TSP1"/>
    <property type="match status" value="17"/>
</dbReference>
<dbReference type="Pfam" id="PF00090">
    <property type="entry name" value="TSP_1"/>
    <property type="match status" value="18"/>
</dbReference>
<dbReference type="EMBL" id="HG994584">
    <property type="protein sequence ID" value="CAF2956172.1"/>
    <property type="molecule type" value="Genomic_DNA"/>
</dbReference>
<protein>
    <submittedName>
        <fullName evidence="3">(salmon louse) hypothetical protein</fullName>
    </submittedName>
</protein>
<dbReference type="Gene3D" id="2.20.100.10">
    <property type="entry name" value="Thrombospondin type-1 (TSP1) repeat"/>
    <property type="match status" value="18"/>
</dbReference>
<reference evidence="3" key="1">
    <citation type="submission" date="2021-02" db="EMBL/GenBank/DDBJ databases">
        <authorList>
            <person name="Bekaert M."/>
        </authorList>
    </citation>
    <scope>NUCLEOTIDE SEQUENCE</scope>
    <source>
        <strain evidence="3">IoA-00</strain>
    </source>
</reference>
<accession>A0A7R8CWY8</accession>
<dbReference type="InterPro" id="IPR000884">
    <property type="entry name" value="TSP1_rpt"/>
</dbReference>
<dbReference type="SUPFAM" id="SSF82895">
    <property type="entry name" value="TSP-1 type 1 repeat"/>
    <property type="match status" value="18"/>
</dbReference>
<evidence type="ECO:0000313" key="4">
    <source>
        <dbReference type="Proteomes" id="UP000675881"/>
    </source>
</evidence>
<dbReference type="OrthoDB" id="5950222at2759"/>
<dbReference type="AlphaFoldDB" id="A0A7R8CWY8"/>
<keyword evidence="4" id="KW-1185">Reference proteome</keyword>
<sequence length="1241" mass="138536">MYFFFSSSRSLHRSRILWVWKSMQSGALVTIRRLVWQDTTHVGMWLANIWKQPVYDIAKDVCNCPCIGCNNKTGLCPANCKYATWSSWESWSSCSTSCGGGSRQRERGCEETNVYVRPSLSRFRVPTSTLILRNNQSDSTNQELNVSTRRKNIIHNPFVSREVQMKVGKCSTEACPEWSFWSQWSSCSASCGGGKQSRSRTCQVSSSIFLGVNVTCPGSPEEFQNCNTNKCPELSNWSEWTICTKKCGTGERSRERTCNGEIYPSTQNPCQISLYERELCNNQPCPSYTEWSDWASCSVSCGGGIQKRMRSCVLPKFTSNIDLKCEGGPPLRRGIVILMHVPIGVLGVLGVLALSLVEKGKDENSKWTECSTTCGSTGIRQRTRECGINSGLLRGVTNACQARLKETESCNNSKCPVYGPWSEWSTCSTTCGEGIQKRKRECSGDFCEGASIETKKCSGNVCPVWTEWSDWTECSVTCGGGRRRVKSGNVSCHLENDLGGLFVLERVTSPKNAIIILVQVHGRTGLLVLHLVEAVDEQESVNVDSHNSPWSEWSECSVSCGGVDIEKSRESVRHQVESLDKYFVVIPVMVHWISLKNVNKQRCPFWSSWGEWTSCSQSCNGGKQKRYRECLNDDRSLGEDCNGDSYEENACNKEVCPIYNKMVLIGLLALFPVDLMKIKKEMCNEDQPCPSWTQMDGVVHLLSNLCNIYGCDGDTWEMKACNARKCPQWAEWSSWSECSVTCGSGGRRNRKRECKEFQFSFNEDVVVNMEKDLFCPGRYSQTQSCNNGIKNCPFPGEWSEWSTCSKTCGKGTKKRTRKCIDSKFRNGNPCNADLNETENCNEQDCPVWAPWTEWTECSRSCGKGMRSKMKTCLDLTSCSGKTKYMELCNENPCPSLTPWTEWTPCSVSCGGGSQRRERDCLVSRSGFLNPCFEPLEEIQRCNSESCPKWSEWTEWTPCSESCGGGTQTRVRDCVSRSACNSLGDSDKEKRECNVNACPILDIVVTKLVRDAVQREECNNIFCPSWTQWSEWSECSASCKPGGRRNRKRKCSSDQSKDCTGSGLISEPCNENKDCPSGWSEWGQWSSCSASCGGGSQLRKRECLSPGGRYGPFLESEGPCPGPSEITLFCNLDDCPTVWSEWTPWSSCSSTCGGGSKKRTRVCSGMQCEGNQLETSLCNDRPCYSWSHWGSWTVCSVSCGQGTQKRSRTCNASKTRLGLLFSPCKGDPEEAKKCVKEACPGK</sequence>
<dbReference type="PANTHER" id="PTHR22906">
    <property type="entry name" value="PROPERDIN"/>
    <property type="match status" value="1"/>
</dbReference>